<feature type="disulfide bond" evidence="17">
    <location>
        <begin position="77"/>
        <end position="127"/>
    </location>
</feature>
<feature type="binding site" evidence="16">
    <location>
        <position position="75"/>
    </location>
    <ligand>
        <name>Ca(2+)</name>
        <dbReference type="ChEBI" id="CHEBI:29108"/>
    </ligand>
</feature>
<dbReference type="GO" id="GO:0016042">
    <property type="term" value="P:lipid catabolic process"/>
    <property type="evidence" value="ECO:0007669"/>
    <property type="project" value="InterPro"/>
</dbReference>
<evidence type="ECO:0000256" key="2">
    <source>
        <dbReference type="ARBA" id="ARBA00013278"/>
    </source>
</evidence>
<evidence type="ECO:0000256" key="10">
    <source>
        <dbReference type="ARBA" id="ARBA00048015"/>
    </source>
</evidence>
<feature type="disulfide bond" evidence="17">
    <location>
        <begin position="55"/>
        <end position="71"/>
    </location>
</feature>
<evidence type="ECO:0000256" key="16">
    <source>
        <dbReference type="PIRSR" id="PIRSR601211-2"/>
    </source>
</evidence>
<feature type="disulfide bond" evidence="17">
    <location>
        <begin position="70"/>
        <end position="134"/>
    </location>
</feature>
<dbReference type="CDD" id="cd00125">
    <property type="entry name" value="PLA2c"/>
    <property type="match status" value="1"/>
</dbReference>
<dbReference type="SUPFAM" id="SSF48619">
    <property type="entry name" value="Phospholipase A2, PLA2"/>
    <property type="match status" value="1"/>
</dbReference>
<evidence type="ECO:0000256" key="7">
    <source>
        <dbReference type="ARBA" id="ARBA00023098"/>
    </source>
</evidence>
<evidence type="ECO:0000256" key="12">
    <source>
        <dbReference type="ARBA" id="ARBA00048227"/>
    </source>
</evidence>
<keyword evidence="5 19" id="KW-0378">Hydrolase</keyword>
<feature type="signal peptide" evidence="19">
    <location>
        <begin position="1"/>
        <end position="19"/>
    </location>
</feature>
<dbReference type="Proteomes" id="UP000694580">
    <property type="component" value="Chromosome 11"/>
</dbReference>
<organism evidence="21 22">
    <name type="scientific">Denticeps clupeoides</name>
    <name type="common">denticle herring</name>
    <dbReference type="NCBI Taxonomy" id="299321"/>
    <lineage>
        <taxon>Eukaryota</taxon>
        <taxon>Metazoa</taxon>
        <taxon>Chordata</taxon>
        <taxon>Craniata</taxon>
        <taxon>Vertebrata</taxon>
        <taxon>Euteleostomi</taxon>
        <taxon>Actinopterygii</taxon>
        <taxon>Neopterygii</taxon>
        <taxon>Teleostei</taxon>
        <taxon>Clupei</taxon>
        <taxon>Clupeiformes</taxon>
        <taxon>Denticipitoidei</taxon>
        <taxon>Denticipitidae</taxon>
        <taxon>Denticeps</taxon>
    </lineage>
</organism>
<dbReference type="PRINTS" id="PR00389">
    <property type="entry name" value="PHPHLIPASEA2"/>
</dbReference>
<dbReference type="Ensembl" id="ENSDCDT00010014181.1">
    <property type="protein sequence ID" value="ENSDCDP00010013450.1"/>
    <property type="gene ID" value="ENSDCDG00010006148.1"/>
</dbReference>
<evidence type="ECO:0000313" key="21">
    <source>
        <dbReference type="Ensembl" id="ENSDCDP00010013450.1"/>
    </source>
</evidence>
<evidence type="ECO:0000256" key="18">
    <source>
        <dbReference type="RuleBase" id="RU003654"/>
    </source>
</evidence>
<feature type="disulfide bond" evidence="17">
    <location>
        <begin position="114"/>
        <end position="125"/>
    </location>
</feature>
<keyword evidence="6 16" id="KW-0106">Calcium</keyword>
<dbReference type="GO" id="GO:0047498">
    <property type="term" value="F:calcium-dependent phospholipase A2 activity"/>
    <property type="evidence" value="ECO:0007669"/>
    <property type="project" value="TreeGrafter"/>
</dbReference>
<sequence>MKALHAILLFSVCLPVLLAGVPRTRRSLWDLRELIECVLPKSYPLIDFGDYGCYCGKGGSGVAVDQLDRCCENHDHCYTAAMNLPACASPLDLDNPYTHGYYYECDHTTKTITCLREWPSLQVLCVCVWGVYTCVAQYLNT</sequence>
<dbReference type="Pfam" id="PF00068">
    <property type="entry name" value="Phospholip_A2_1"/>
    <property type="match status" value="1"/>
</dbReference>
<dbReference type="InterPro" id="IPR001211">
    <property type="entry name" value="PLA2"/>
</dbReference>
<evidence type="ECO:0000256" key="19">
    <source>
        <dbReference type="RuleBase" id="RU361236"/>
    </source>
</evidence>
<comment type="subcellular location">
    <subcellularLocation>
        <location evidence="1 19">Secreted</location>
    </subcellularLocation>
</comment>
<dbReference type="GO" id="GO:0005102">
    <property type="term" value="F:signaling receptor binding"/>
    <property type="evidence" value="ECO:0007669"/>
    <property type="project" value="UniProtKB-ARBA"/>
</dbReference>
<reference evidence="21 22" key="1">
    <citation type="submission" date="2020-06" db="EMBL/GenBank/DDBJ databases">
        <authorList>
            <consortium name="Wellcome Sanger Institute Data Sharing"/>
        </authorList>
    </citation>
    <scope>NUCLEOTIDE SEQUENCE [LARGE SCALE GENOMIC DNA]</scope>
</reference>
<comment type="cofactor">
    <cofactor evidence="16">
        <name>Ca(2+)</name>
        <dbReference type="ChEBI" id="CHEBI:29108"/>
    </cofactor>
    <text evidence="16">Binds 1 Ca(2+) ion per subunit.</text>
</comment>
<evidence type="ECO:0000259" key="20">
    <source>
        <dbReference type="SMART" id="SM00085"/>
    </source>
</evidence>
<reference evidence="21" key="2">
    <citation type="submission" date="2025-08" db="UniProtKB">
        <authorList>
            <consortium name="Ensembl"/>
        </authorList>
    </citation>
    <scope>IDENTIFICATION</scope>
</reference>
<dbReference type="AlphaFoldDB" id="A0AAY4AYJ5"/>
<dbReference type="GO" id="GO:0050482">
    <property type="term" value="P:arachidonate secretion"/>
    <property type="evidence" value="ECO:0007669"/>
    <property type="project" value="InterPro"/>
</dbReference>
<evidence type="ECO:0000256" key="17">
    <source>
        <dbReference type="PIRSR" id="PIRSR601211-3"/>
    </source>
</evidence>
<gene>
    <name evidence="21" type="primary">pla2g1b</name>
</gene>
<reference evidence="21" key="3">
    <citation type="submission" date="2025-09" db="UniProtKB">
        <authorList>
            <consortium name="Ensembl"/>
        </authorList>
    </citation>
    <scope>IDENTIFICATION</scope>
</reference>
<dbReference type="GO" id="GO:0005509">
    <property type="term" value="F:calcium ion binding"/>
    <property type="evidence" value="ECO:0007669"/>
    <property type="project" value="InterPro"/>
</dbReference>
<dbReference type="SMART" id="SM00085">
    <property type="entry name" value="PA2c"/>
    <property type="match status" value="1"/>
</dbReference>
<dbReference type="InterPro" id="IPR033113">
    <property type="entry name" value="PLA2_histidine"/>
</dbReference>
<name>A0AAY4AYJ5_9TELE</name>
<dbReference type="GeneTree" id="ENSGT00940000154885"/>
<evidence type="ECO:0000256" key="5">
    <source>
        <dbReference type="ARBA" id="ARBA00022801"/>
    </source>
</evidence>
<evidence type="ECO:0000256" key="9">
    <source>
        <dbReference type="ARBA" id="ARBA00047535"/>
    </source>
</evidence>
<evidence type="ECO:0000256" key="8">
    <source>
        <dbReference type="ARBA" id="ARBA00023157"/>
    </source>
</evidence>
<keyword evidence="8 17" id="KW-1015">Disulfide bond</keyword>
<feature type="binding site" evidence="16">
    <location>
        <position position="58"/>
    </location>
    <ligand>
        <name>Ca(2+)</name>
        <dbReference type="ChEBI" id="CHEBI:29108"/>
    </ligand>
</feature>
<comment type="catalytic activity">
    <reaction evidence="19">
        <text>a 1,2-diacyl-sn-glycero-3-phosphocholine + H2O = a 1-acyl-sn-glycero-3-phosphocholine + a fatty acid + H(+)</text>
        <dbReference type="Rhea" id="RHEA:15801"/>
        <dbReference type="ChEBI" id="CHEBI:15377"/>
        <dbReference type="ChEBI" id="CHEBI:15378"/>
        <dbReference type="ChEBI" id="CHEBI:28868"/>
        <dbReference type="ChEBI" id="CHEBI:57643"/>
        <dbReference type="ChEBI" id="CHEBI:58168"/>
        <dbReference type="EC" id="3.1.1.4"/>
    </reaction>
</comment>
<comment type="catalytic activity">
    <reaction evidence="15">
        <text>1-hexadecanoyl-2-(9Z,12Z-octadecadienoyl)-sn-glycero-3-phosphoethanolamine + H2O = 1-hexadecanoyl-sn-glycero-3-phosphoethanolamine + (9Z,12Z)-octadecadienoate + H(+)</text>
        <dbReference type="Rhea" id="RHEA:40815"/>
        <dbReference type="ChEBI" id="CHEBI:15377"/>
        <dbReference type="ChEBI" id="CHEBI:15378"/>
        <dbReference type="ChEBI" id="CHEBI:30245"/>
        <dbReference type="ChEBI" id="CHEBI:73004"/>
        <dbReference type="ChEBI" id="CHEBI:73008"/>
    </reaction>
    <physiologicalReaction direction="left-to-right" evidence="15">
        <dbReference type="Rhea" id="RHEA:40816"/>
    </physiologicalReaction>
</comment>
<dbReference type="GO" id="GO:0005576">
    <property type="term" value="C:extracellular region"/>
    <property type="evidence" value="ECO:0007669"/>
    <property type="project" value="UniProtKB-SubCell"/>
</dbReference>
<protein>
    <recommendedName>
        <fullName evidence="2 19">Phospholipase A2</fullName>
        <ecNumber evidence="2 19">3.1.1.4</ecNumber>
    </recommendedName>
</protein>
<evidence type="ECO:0000256" key="6">
    <source>
        <dbReference type="ARBA" id="ARBA00022837"/>
    </source>
</evidence>
<dbReference type="PANTHER" id="PTHR11716">
    <property type="entry name" value="PHOSPHOLIPASE A2 FAMILY MEMBER"/>
    <property type="match status" value="1"/>
</dbReference>
<comment type="similarity">
    <text evidence="18">Belongs to the phospholipase A2 family.</text>
</comment>
<comment type="catalytic activity">
    <reaction evidence="9">
        <text>N,1-dihexadecanoyl-2-(9Z,12Z-octadecadienoyl)-sn-glycero-3-phosphoethanolamine + H2O = N,1-dihexadecanoyl-sn-glycero-3-phosphoethanolamine + (9Z,12Z)-octadecadienoate + H(+)</text>
        <dbReference type="Rhea" id="RHEA:56424"/>
        <dbReference type="ChEBI" id="CHEBI:15377"/>
        <dbReference type="ChEBI" id="CHEBI:15378"/>
        <dbReference type="ChEBI" id="CHEBI:30245"/>
        <dbReference type="ChEBI" id="CHEBI:85334"/>
        <dbReference type="ChEBI" id="CHEBI:85335"/>
    </reaction>
    <physiologicalReaction direction="left-to-right" evidence="9">
        <dbReference type="Rhea" id="RHEA:56425"/>
    </physiologicalReaction>
</comment>
<evidence type="ECO:0000256" key="14">
    <source>
        <dbReference type="ARBA" id="ARBA00048699"/>
    </source>
</evidence>
<dbReference type="GO" id="GO:0006644">
    <property type="term" value="P:phospholipid metabolic process"/>
    <property type="evidence" value="ECO:0007669"/>
    <property type="project" value="InterPro"/>
</dbReference>
<comment type="catalytic activity">
    <reaction evidence="12">
        <text>1,2-dihexadecanoyl-sn-glycero-3-phosphocholine + H2O = 1-hexadecanoyl-sn-glycero-3-phosphocholine + hexadecanoate + H(+)</text>
        <dbReference type="Rhea" id="RHEA:41223"/>
        <dbReference type="ChEBI" id="CHEBI:7896"/>
        <dbReference type="ChEBI" id="CHEBI:15377"/>
        <dbReference type="ChEBI" id="CHEBI:15378"/>
        <dbReference type="ChEBI" id="CHEBI:72998"/>
        <dbReference type="ChEBI" id="CHEBI:72999"/>
    </reaction>
    <physiologicalReaction direction="left-to-right" evidence="12">
        <dbReference type="Rhea" id="RHEA:41224"/>
    </physiologicalReaction>
</comment>
<evidence type="ECO:0000256" key="11">
    <source>
        <dbReference type="ARBA" id="ARBA00048221"/>
    </source>
</evidence>
<feature type="binding site" evidence="16">
    <location>
        <position position="56"/>
    </location>
    <ligand>
        <name>Ca(2+)</name>
        <dbReference type="ChEBI" id="CHEBI:29108"/>
    </ligand>
</feature>
<feature type="domain" description="Phospholipase A2-like central" evidence="20">
    <location>
        <begin position="27"/>
        <end position="141"/>
    </location>
</feature>
<proteinExistence type="inferred from homology"/>
<keyword evidence="3 19" id="KW-0964">Secreted</keyword>
<evidence type="ECO:0000256" key="15">
    <source>
        <dbReference type="ARBA" id="ARBA00049039"/>
    </source>
</evidence>
<evidence type="ECO:0000256" key="13">
    <source>
        <dbReference type="ARBA" id="ARBA00048373"/>
    </source>
</evidence>
<keyword evidence="4 16" id="KW-0479">Metal-binding</keyword>
<comment type="catalytic activity">
    <reaction evidence="11">
        <text>N-hexadecanoyl-1,2-di-(9Z-octadecenoyl)-sn-glycero-3-phosphoethanolamine + H2O = N-hexadecanoyl-1-(9Z-octadecenoyl)-sn-glycero-3-phosphoethanolamine + (9Z)-octadecenoate + H(+)</text>
        <dbReference type="Rhea" id="RHEA:45424"/>
        <dbReference type="ChEBI" id="CHEBI:15377"/>
        <dbReference type="ChEBI" id="CHEBI:15378"/>
        <dbReference type="ChEBI" id="CHEBI:30823"/>
        <dbReference type="ChEBI" id="CHEBI:78097"/>
        <dbReference type="ChEBI" id="CHEBI:85217"/>
    </reaction>
    <physiologicalReaction direction="left-to-right" evidence="11">
        <dbReference type="Rhea" id="RHEA:45425"/>
    </physiologicalReaction>
</comment>
<accession>A0AAY4AYJ5</accession>
<evidence type="ECO:0000256" key="1">
    <source>
        <dbReference type="ARBA" id="ARBA00004613"/>
    </source>
</evidence>
<dbReference type="GO" id="GO:0005543">
    <property type="term" value="F:phospholipid binding"/>
    <property type="evidence" value="ECO:0007669"/>
    <property type="project" value="TreeGrafter"/>
</dbReference>
<feature type="chain" id="PRO_5044045577" description="Phospholipase A2" evidence="19">
    <location>
        <begin position="20"/>
        <end position="141"/>
    </location>
</feature>
<comment type="catalytic activity">
    <reaction evidence="10">
        <text>1-hexadecanoyl-2-(9Z-octadecenoyl)-sn-glycero-3-phospho-(1'-sn-glycerol) + H2O = 1-hexadecanoyl-sn-glycero-3-phospho-(1'-sn-glycerol) + (9Z)-octadecenoate + H(+)</text>
        <dbReference type="Rhea" id="RHEA:40919"/>
        <dbReference type="ChEBI" id="CHEBI:15377"/>
        <dbReference type="ChEBI" id="CHEBI:15378"/>
        <dbReference type="ChEBI" id="CHEBI:30823"/>
        <dbReference type="ChEBI" id="CHEBI:72841"/>
        <dbReference type="ChEBI" id="CHEBI:75158"/>
    </reaction>
    <physiologicalReaction direction="left-to-right" evidence="10">
        <dbReference type="Rhea" id="RHEA:40920"/>
    </physiologicalReaction>
</comment>
<dbReference type="InterPro" id="IPR016090">
    <property type="entry name" value="PLA2-like_dom"/>
</dbReference>
<feature type="binding site" evidence="16">
    <location>
        <position position="54"/>
    </location>
    <ligand>
        <name>Ca(2+)</name>
        <dbReference type="ChEBI" id="CHEBI:29108"/>
    </ligand>
</feature>
<dbReference type="Gene3D" id="1.20.90.10">
    <property type="entry name" value="Phospholipase A2 domain"/>
    <property type="match status" value="1"/>
</dbReference>
<evidence type="ECO:0000256" key="3">
    <source>
        <dbReference type="ARBA" id="ARBA00022525"/>
    </source>
</evidence>
<dbReference type="EC" id="3.1.1.4" evidence="2 19"/>
<dbReference type="PANTHER" id="PTHR11716:SF94">
    <property type="entry name" value="PHOSPHOLIPASE A2"/>
    <property type="match status" value="1"/>
</dbReference>
<keyword evidence="19" id="KW-0732">Signal</keyword>
<comment type="catalytic activity">
    <reaction evidence="13">
        <text>1-hexadecanoyl-2-(5Z,8Z,11Z,14Z-eicosatetraenoyl)-sn-glycero-3-phosphocholine + H2O = 1-hexadecanoyl-sn-glycero-3-phosphocholine + (5Z,8Z,11Z,14Z)-eicosatetraenoate + H(+)</text>
        <dbReference type="Rhea" id="RHEA:40427"/>
        <dbReference type="ChEBI" id="CHEBI:15377"/>
        <dbReference type="ChEBI" id="CHEBI:15378"/>
        <dbReference type="ChEBI" id="CHEBI:32395"/>
        <dbReference type="ChEBI" id="CHEBI:72998"/>
        <dbReference type="ChEBI" id="CHEBI:73003"/>
    </reaction>
    <physiologicalReaction direction="left-to-right" evidence="13">
        <dbReference type="Rhea" id="RHEA:40428"/>
    </physiologicalReaction>
</comment>
<comment type="catalytic activity">
    <reaction evidence="14">
        <text>1-hexadecanoyl-2-(9Z-octadecenoyl)-sn-glycero-3-phosphocholine + H2O = 1-hexadecanoyl-sn-glycero-3-phosphocholine + (9Z)-octadecenoate + H(+)</text>
        <dbReference type="Rhea" id="RHEA:38779"/>
        <dbReference type="ChEBI" id="CHEBI:15377"/>
        <dbReference type="ChEBI" id="CHEBI:15378"/>
        <dbReference type="ChEBI" id="CHEBI:30823"/>
        <dbReference type="ChEBI" id="CHEBI:72998"/>
        <dbReference type="ChEBI" id="CHEBI:73001"/>
    </reaction>
    <physiologicalReaction direction="left-to-right" evidence="14">
        <dbReference type="Rhea" id="RHEA:38780"/>
    </physiologicalReaction>
</comment>
<dbReference type="FunFam" id="1.20.90.10:FF:000011">
    <property type="entry name" value="Phospholipase A(2)"/>
    <property type="match status" value="1"/>
</dbReference>
<evidence type="ECO:0000313" key="22">
    <source>
        <dbReference type="Proteomes" id="UP000694580"/>
    </source>
</evidence>
<evidence type="ECO:0000256" key="4">
    <source>
        <dbReference type="ARBA" id="ARBA00022723"/>
    </source>
</evidence>
<dbReference type="PROSITE" id="PS00118">
    <property type="entry name" value="PA2_HIS"/>
    <property type="match status" value="1"/>
</dbReference>
<keyword evidence="7 19" id="KW-0443">Lipid metabolism</keyword>
<dbReference type="InterPro" id="IPR036444">
    <property type="entry name" value="PLipase_A2_dom_sf"/>
</dbReference>
<keyword evidence="22" id="KW-1185">Reference proteome</keyword>